<evidence type="ECO:0000256" key="12">
    <source>
        <dbReference type="ARBA" id="ARBA00023136"/>
    </source>
</evidence>
<dbReference type="EC" id="2.7.10.1" evidence="2"/>
<evidence type="ECO:0000256" key="11">
    <source>
        <dbReference type="ARBA" id="ARBA00022989"/>
    </source>
</evidence>
<evidence type="ECO:0000256" key="2">
    <source>
        <dbReference type="ARBA" id="ARBA00011902"/>
    </source>
</evidence>
<keyword evidence="4" id="KW-0808">Transferase</keyword>
<dbReference type="SUPFAM" id="SSF48726">
    <property type="entry name" value="Immunoglobulin"/>
    <property type="match status" value="3"/>
</dbReference>
<dbReference type="FunFam" id="2.60.40.10:FF:000593">
    <property type="entry name" value="Fibroblast growth factor receptor-like 1"/>
    <property type="match status" value="1"/>
</dbReference>
<feature type="domain" description="Ig-like" evidence="19">
    <location>
        <begin position="338"/>
        <end position="431"/>
    </location>
</feature>
<evidence type="ECO:0000256" key="15">
    <source>
        <dbReference type="ARBA" id="ARBA00023170"/>
    </source>
</evidence>
<reference evidence="20" key="1">
    <citation type="submission" date="2015-07" db="EMBL/GenBank/DDBJ databases">
        <title>MeaNS - Measles Nucleotide Surveillance Program.</title>
        <authorList>
            <person name="Tran T."/>
            <person name="Druce J."/>
        </authorList>
    </citation>
    <scope>NUCLEOTIDE SEQUENCE</scope>
    <source>
        <strain evidence="20">UCB-OBI-ISO-001</strain>
        <tissue evidence="20">Gonad</tissue>
    </source>
</reference>
<keyword evidence="15" id="KW-0675">Receptor</keyword>
<dbReference type="OrthoDB" id="6084240at2759"/>
<keyword evidence="13" id="KW-0829">Tyrosine-protein kinase</keyword>
<feature type="transmembrane region" description="Helical" evidence="18">
    <location>
        <begin position="304"/>
        <end position="328"/>
    </location>
</feature>
<keyword evidence="16" id="KW-0325">Glycoprotein</keyword>
<evidence type="ECO:0000256" key="16">
    <source>
        <dbReference type="ARBA" id="ARBA00023180"/>
    </source>
</evidence>
<evidence type="ECO:0000256" key="5">
    <source>
        <dbReference type="ARBA" id="ARBA00022692"/>
    </source>
</evidence>
<dbReference type="PROSITE" id="PS50835">
    <property type="entry name" value="IG_LIKE"/>
    <property type="match status" value="3"/>
</dbReference>
<evidence type="ECO:0000256" key="18">
    <source>
        <dbReference type="SAM" id="Phobius"/>
    </source>
</evidence>
<comment type="subcellular location">
    <subcellularLocation>
        <location evidence="1">Membrane</location>
        <topology evidence="1">Single-pass membrane protein</topology>
    </subcellularLocation>
</comment>
<dbReference type="PANTHER" id="PTHR19890:SF10">
    <property type="entry name" value="FIBROBLAST GROWTH FACTOR RECEPTOR-LIKE 1"/>
    <property type="match status" value="1"/>
</dbReference>
<dbReference type="SMART" id="SM00408">
    <property type="entry name" value="IGc2"/>
    <property type="match status" value="3"/>
</dbReference>
<keyword evidence="8" id="KW-0547">Nucleotide-binding</keyword>
<proteinExistence type="predicted"/>
<name>A0A0L8HIL8_OCTBM</name>
<evidence type="ECO:0000256" key="9">
    <source>
        <dbReference type="ARBA" id="ARBA00022777"/>
    </source>
</evidence>
<evidence type="ECO:0000256" key="8">
    <source>
        <dbReference type="ARBA" id="ARBA00022741"/>
    </source>
</evidence>
<dbReference type="EMBL" id="KQ418049">
    <property type="protein sequence ID" value="KOF89071.1"/>
    <property type="molecule type" value="Genomic_DNA"/>
</dbReference>
<keyword evidence="3" id="KW-0597">Phosphoprotein</keyword>
<dbReference type="InterPro" id="IPR013098">
    <property type="entry name" value="Ig_I-set"/>
</dbReference>
<feature type="transmembrane region" description="Helical" evidence="18">
    <location>
        <begin position="21"/>
        <end position="39"/>
    </location>
</feature>
<feature type="domain" description="Ig-like" evidence="19">
    <location>
        <begin position="93"/>
        <end position="181"/>
    </location>
</feature>
<dbReference type="InterPro" id="IPR007110">
    <property type="entry name" value="Ig-like_dom"/>
</dbReference>
<evidence type="ECO:0000313" key="20">
    <source>
        <dbReference type="EMBL" id="KOF89071.1"/>
    </source>
</evidence>
<dbReference type="AlphaFoldDB" id="A0A0L8HIL8"/>
<evidence type="ECO:0000256" key="10">
    <source>
        <dbReference type="ARBA" id="ARBA00022840"/>
    </source>
</evidence>
<dbReference type="GO" id="GO:0017134">
    <property type="term" value="F:fibroblast growth factor binding"/>
    <property type="evidence" value="ECO:0007669"/>
    <property type="project" value="TreeGrafter"/>
</dbReference>
<dbReference type="InterPro" id="IPR013783">
    <property type="entry name" value="Ig-like_fold"/>
</dbReference>
<gene>
    <name evidence="20" type="ORF">OCBIM_22013707mg</name>
</gene>
<keyword evidence="14" id="KW-1015">Disulfide bond</keyword>
<organism evidence="20">
    <name type="scientific">Octopus bimaculoides</name>
    <name type="common">California two-spotted octopus</name>
    <dbReference type="NCBI Taxonomy" id="37653"/>
    <lineage>
        <taxon>Eukaryota</taxon>
        <taxon>Metazoa</taxon>
        <taxon>Spiralia</taxon>
        <taxon>Lophotrochozoa</taxon>
        <taxon>Mollusca</taxon>
        <taxon>Cephalopoda</taxon>
        <taxon>Coleoidea</taxon>
        <taxon>Octopodiformes</taxon>
        <taxon>Octopoda</taxon>
        <taxon>Incirrata</taxon>
        <taxon>Octopodidae</taxon>
        <taxon>Octopus</taxon>
    </lineage>
</organism>
<keyword evidence="12 18" id="KW-0472">Membrane</keyword>
<evidence type="ECO:0000256" key="13">
    <source>
        <dbReference type="ARBA" id="ARBA00023137"/>
    </source>
</evidence>
<feature type="domain" description="Ig-like" evidence="19">
    <location>
        <begin position="208"/>
        <end position="300"/>
    </location>
</feature>
<sequence length="601" mass="67244">MGSTLCTTETLSSQLFIRQSFLVSIGCIWFLCSLIGGRWTTPLYHSGNNPATHGSVWVVIAGEGFTRSECKPYLNLLWSLLTTCKRNVVGGPPFINQTAVSHKRLIAYIGKNFRIRCPITATPPPYMQWSKDGHTINIAWERFRIQEMGLRIKDVEIEDSGLYTCKATNGFGSVQLNFTLTVIPEKKEGTQQNNLYPHQLDPTGATEPRFLHLSKMKKKSIPRPVGSSIRFRCRASGNPRPEIQWLKDGQMWTSDNMGNYQDSRLRWTLKIDDLRQEDSGQYTCVVTNIHGTINYTYSLEVVGLSVPITIIIITSITNIINIIIIIVITEIQKVQKKPQLLPPHPLNQTAQRGEQASFQCHVKSEVQPHIKWLKWVDDPSTLSNVNHTIEVKGRKFVVLKSGENWKRPDGSYVNKLTLKRITSEDSGLYICLGATSLGISSRQAFLKVHPDPKHYRPNQKIPPSTSGIPLLAICIPLVMLAIIIGAVFLGIRCHGCCSQTSHNSNHQHVQHLPVPTSHHEYPVNYPQMSAYHTPNIHAGSSRVNSINKIAIGFNHGLQMTLELFWTVSLFKLVNAAIILAFSSSLVLQGVLSVARSTAPHT</sequence>
<dbReference type="InterPro" id="IPR003598">
    <property type="entry name" value="Ig_sub2"/>
</dbReference>
<dbReference type="SMART" id="SM00409">
    <property type="entry name" value="IG"/>
    <property type="match status" value="3"/>
</dbReference>
<dbReference type="STRING" id="37653.A0A0L8HIL8"/>
<dbReference type="InterPro" id="IPR052615">
    <property type="entry name" value="FGFRL"/>
</dbReference>
<evidence type="ECO:0000256" key="4">
    <source>
        <dbReference type="ARBA" id="ARBA00022679"/>
    </source>
</evidence>
<keyword evidence="9" id="KW-0418">Kinase</keyword>
<dbReference type="GO" id="GO:0005524">
    <property type="term" value="F:ATP binding"/>
    <property type="evidence" value="ECO:0007669"/>
    <property type="project" value="UniProtKB-KW"/>
</dbReference>
<keyword evidence="6" id="KW-0732">Signal</keyword>
<dbReference type="FunFam" id="2.60.40.10:FF:000016">
    <property type="entry name" value="Fibroblast growth factor receptor"/>
    <property type="match status" value="1"/>
</dbReference>
<dbReference type="InterPro" id="IPR003599">
    <property type="entry name" value="Ig_sub"/>
</dbReference>
<evidence type="ECO:0000256" key="14">
    <source>
        <dbReference type="ARBA" id="ARBA00023157"/>
    </source>
</evidence>
<evidence type="ECO:0000259" key="19">
    <source>
        <dbReference type="PROSITE" id="PS50835"/>
    </source>
</evidence>
<evidence type="ECO:0000256" key="17">
    <source>
        <dbReference type="ARBA" id="ARBA00023319"/>
    </source>
</evidence>
<dbReference type="InterPro" id="IPR036179">
    <property type="entry name" value="Ig-like_dom_sf"/>
</dbReference>
<dbReference type="PANTHER" id="PTHR19890">
    <property type="entry name" value="FIBROBLAST GROWTH FACTOR RECEPTOR"/>
    <property type="match status" value="1"/>
</dbReference>
<feature type="transmembrane region" description="Helical" evidence="18">
    <location>
        <begin position="468"/>
        <end position="491"/>
    </location>
</feature>
<keyword evidence="11 18" id="KW-1133">Transmembrane helix</keyword>
<dbReference type="Pfam" id="PF13927">
    <property type="entry name" value="Ig_3"/>
    <property type="match status" value="1"/>
</dbReference>
<accession>A0A0L8HIL8</accession>
<dbReference type="Pfam" id="PF07679">
    <property type="entry name" value="I-set"/>
    <property type="match status" value="2"/>
</dbReference>
<keyword evidence="17" id="KW-0393">Immunoglobulin domain</keyword>
<dbReference type="Gene3D" id="2.60.40.10">
    <property type="entry name" value="Immunoglobulins"/>
    <property type="match status" value="3"/>
</dbReference>
<evidence type="ECO:0000256" key="6">
    <source>
        <dbReference type="ARBA" id="ARBA00022729"/>
    </source>
</evidence>
<protein>
    <recommendedName>
        <fullName evidence="2">receptor protein-tyrosine kinase</fullName>
        <ecNumber evidence="2">2.7.10.1</ecNumber>
    </recommendedName>
</protein>
<keyword evidence="10" id="KW-0067">ATP-binding</keyword>
<dbReference type="FunFam" id="2.60.40.10:FF:000020">
    <property type="entry name" value="Fibroblast growth factor receptor"/>
    <property type="match status" value="1"/>
</dbReference>
<keyword evidence="7" id="KW-0677">Repeat</keyword>
<evidence type="ECO:0000256" key="3">
    <source>
        <dbReference type="ARBA" id="ARBA00022553"/>
    </source>
</evidence>
<dbReference type="GO" id="GO:0005007">
    <property type="term" value="F:fibroblast growth factor receptor activity"/>
    <property type="evidence" value="ECO:0007669"/>
    <property type="project" value="TreeGrafter"/>
</dbReference>
<dbReference type="GO" id="GO:0005886">
    <property type="term" value="C:plasma membrane"/>
    <property type="evidence" value="ECO:0007669"/>
    <property type="project" value="TreeGrafter"/>
</dbReference>
<evidence type="ECO:0000256" key="1">
    <source>
        <dbReference type="ARBA" id="ARBA00004167"/>
    </source>
</evidence>
<keyword evidence="5 18" id="KW-0812">Transmembrane</keyword>
<evidence type="ECO:0000256" key="7">
    <source>
        <dbReference type="ARBA" id="ARBA00022737"/>
    </source>
</evidence>